<accession>A0A3A3FNS3</accession>
<protein>
    <submittedName>
        <fullName evidence="2">Zf-HC2 domain-containing protein</fullName>
    </submittedName>
</protein>
<name>A0A3A3FNS3_9BURK</name>
<gene>
    <name evidence="2" type="ORF">D3871_02620</name>
</gene>
<dbReference type="OrthoDB" id="8374021at2"/>
<evidence type="ECO:0000313" key="3">
    <source>
        <dbReference type="Proteomes" id="UP000265955"/>
    </source>
</evidence>
<dbReference type="Pfam" id="PF13490">
    <property type="entry name" value="zf-HC2"/>
    <property type="match status" value="1"/>
</dbReference>
<sequence length="69" mass="8032">MSIKPNCREVHQLASEAMDRELSLVERARMHMHLLVCAACRNFSGQMQLLRRAMRDLVPSDNDNERPPR</sequence>
<comment type="caution">
    <text evidence="2">The sequence shown here is derived from an EMBL/GenBank/DDBJ whole genome shotgun (WGS) entry which is preliminary data.</text>
</comment>
<dbReference type="Proteomes" id="UP000265955">
    <property type="component" value="Unassembled WGS sequence"/>
</dbReference>
<dbReference type="RefSeq" id="WP_119767491.1">
    <property type="nucleotide sequence ID" value="NZ_QYUO01000001.1"/>
</dbReference>
<dbReference type="AlphaFoldDB" id="A0A3A3FNS3"/>
<evidence type="ECO:0000313" key="2">
    <source>
        <dbReference type="EMBL" id="RJF97543.1"/>
    </source>
</evidence>
<dbReference type="InterPro" id="IPR027383">
    <property type="entry name" value="Znf_put"/>
</dbReference>
<evidence type="ECO:0000259" key="1">
    <source>
        <dbReference type="Pfam" id="PF13490"/>
    </source>
</evidence>
<dbReference type="EMBL" id="QYUO01000001">
    <property type="protein sequence ID" value="RJF97543.1"/>
    <property type="molecule type" value="Genomic_DNA"/>
</dbReference>
<organism evidence="2 3">
    <name type="scientific">Noviherbaspirillum saxi</name>
    <dbReference type="NCBI Taxonomy" id="2320863"/>
    <lineage>
        <taxon>Bacteria</taxon>
        <taxon>Pseudomonadati</taxon>
        <taxon>Pseudomonadota</taxon>
        <taxon>Betaproteobacteria</taxon>
        <taxon>Burkholderiales</taxon>
        <taxon>Oxalobacteraceae</taxon>
        <taxon>Noviherbaspirillum</taxon>
    </lineage>
</organism>
<reference evidence="3" key="1">
    <citation type="submission" date="2018-09" db="EMBL/GenBank/DDBJ databases">
        <authorList>
            <person name="Zhu H."/>
        </authorList>
    </citation>
    <scope>NUCLEOTIDE SEQUENCE [LARGE SCALE GENOMIC DNA]</scope>
    <source>
        <strain evidence="3">K1R23-30</strain>
    </source>
</reference>
<proteinExistence type="predicted"/>
<keyword evidence="3" id="KW-1185">Reference proteome</keyword>
<feature type="domain" description="Putative zinc-finger" evidence="1">
    <location>
        <begin position="7"/>
        <end position="41"/>
    </location>
</feature>